<sequence length="131" mass="15507">MWDSVVAKGVPKESISTFNDFFIYHHINNYAVFYNSCPWWDFCKENRILIFSYQAEHIYRKVMNCSRLYKFLPHSTRHASTSAVFQQNVPLDTLRKTAGWSQRFSTFVNFYNHPLSNETDFGKDIFNLATV</sequence>
<dbReference type="Proteomes" id="UP001329430">
    <property type="component" value="Chromosome 10"/>
</dbReference>
<dbReference type="EMBL" id="JAVRBK010000010">
    <property type="protein sequence ID" value="KAK5638572.1"/>
    <property type="molecule type" value="Genomic_DNA"/>
</dbReference>
<gene>
    <name evidence="1" type="ORF">RI129_012867</name>
</gene>
<keyword evidence="2" id="KW-1185">Reference proteome</keyword>
<name>A0AAN7ZCH4_9COLE</name>
<reference evidence="1 2" key="1">
    <citation type="journal article" date="2024" name="Insects">
        <title>An Improved Chromosome-Level Genome Assembly of the Firefly Pyrocoelia pectoralis.</title>
        <authorList>
            <person name="Fu X."/>
            <person name="Meyer-Rochow V.B."/>
            <person name="Ballantyne L."/>
            <person name="Zhu X."/>
        </authorList>
    </citation>
    <scope>NUCLEOTIDE SEQUENCE [LARGE SCALE GENOMIC DNA]</scope>
    <source>
        <strain evidence="1">XCY_ONT2</strain>
    </source>
</reference>
<evidence type="ECO:0000313" key="2">
    <source>
        <dbReference type="Proteomes" id="UP001329430"/>
    </source>
</evidence>
<dbReference type="GO" id="GO:0003677">
    <property type="term" value="F:DNA binding"/>
    <property type="evidence" value="ECO:0007669"/>
    <property type="project" value="InterPro"/>
</dbReference>
<dbReference type="InterPro" id="IPR011010">
    <property type="entry name" value="DNA_brk_join_enz"/>
</dbReference>
<organism evidence="1 2">
    <name type="scientific">Pyrocoelia pectoralis</name>
    <dbReference type="NCBI Taxonomy" id="417401"/>
    <lineage>
        <taxon>Eukaryota</taxon>
        <taxon>Metazoa</taxon>
        <taxon>Ecdysozoa</taxon>
        <taxon>Arthropoda</taxon>
        <taxon>Hexapoda</taxon>
        <taxon>Insecta</taxon>
        <taxon>Pterygota</taxon>
        <taxon>Neoptera</taxon>
        <taxon>Endopterygota</taxon>
        <taxon>Coleoptera</taxon>
        <taxon>Polyphaga</taxon>
        <taxon>Elateriformia</taxon>
        <taxon>Elateroidea</taxon>
        <taxon>Lampyridae</taxon>
        <taxon>Lampyrinae</taxon>
        <taxon>Pyrocoelia</taxon>
    </lineage>
</organism>
<dbReference type="AlphaFoldDB" id="A0AAN7ZCH4"/>
<proteinExistence type="predicted"/>
<evidence type="ECO:0000313" key="1">
    <source>
        <dbReference type="EMBL" id="KAK5638572.1"/>
    </source>
</evidence>
<comment type="caution">
    <text evidence="1">The sequence shown here is derived from an EMBL/GenBank/DDBJ whole genome shotgun (WGS) entry which is preliminary data.</text>
</comment>
<dbReference type="SUPFAM" id="SSF56349">
    <property type="entry name" value="DNA breaking-rejoining enzymes"/>
    <property type="match status" value="1"/>
</dbReference>
<accession>A0AAN7ZCH4</accession>
<protein>
    <submittedName>
        <fullName evidence="1">Uncharacterized protein</fullName>
    </submittedName>
</protein>